<dbReference type="Pfam" id="PF05773">
    <property type="entry name" value="RWD"/>
    <property type="match status" value="1"/>
</dbReference>
<comment type="similarity">
    <text evidence="14">Belongs to the RBR family. RNF144 subfamily.</text>
</comment>
<evidence type="ECO:0000259" key="18">
    <source>
        <dbReference type="PROSITE" id="PS50089"/>
    </source>
</evidence>
<dbReference type="GO" id="GO:0061630">
    <property type="term" value="F:ubiquitin protein ligase activity"/>
    <property type="evidence" value="ECO:0007669"/>
    <property type="project" value="UniProtKB-EC"/>
</dbReference>
<proteinExistence type="inferred from homology"/>
<feature type="domain" description="RING-type" evidence="20">
    <location>
        <begin position="173"/>
        <end position="415"/>
    </location>
</feature>
<evidence type="ECO:0000256" key="4">
    <source>
        <dbReference type="ARBA" id="ARBA00012251"/>
    </source>
</evidence>
<dbReference type="Pfam" id="PF22191">
    <property type="entry name" value="IBR_1"/>
    <property type="match status" value="1"/>
</dbReference>
<dbReference type="Gene3D" id="3.30.40.10">
    <property type="entry name" value="Zinc/RING finger domain, C3HC4 (zinc finger)"/>
    <property type="match status" value="1"/>
</dbReference>
<dbReference type="InterPro" id="IPR017907">
    <property type="entry name" value="Znf_RING_CS"/>
</dbReference>
<comment type="pathway">
    <text evidence="3">Protein modification; protein ubiquitination.</text>
</comment>
<sequence>MDEDRENQLAELEALESVLREGKLLRLAETSGIITLDFDVTNIKIYGTLENGERFENELKFLPPAKLRFDFPADYPSVSTPKFEIQTDWLTKEQTSKCLEEMRQICEENESMPVLYFCYDKLMEIVAEIGTNNKIVLNDALVLEVEKNLTISQLRNRVIGQSEDESAEHFNNANFECKICYDEVLGEHCHQFQPCGHVFCISCIENYFECLVNNNLPNSLKCLAEGCTTPCEHAFIQKVLKPAEFLRYESILLEKAIQEIDDAVQCPREDCAKVAYLTDPSKNLVECTYCSSSFCNLCKQTFHGISGCKFKQEDKTAILEKWRESGLEERKEMAKNFGGMRNLEIIIENFENDEWKDANSKQCPKCCVSIEKNDGCHKMHCTKCDTYFCWLCQKVLHKNDPYQHFRGDGECAGRLFEGVDGADPEDDDDEHFDRQVVIGDLVDVDFDEEDDDVEFVLNFDDFNEAFDDGSGEEEENSEEEEAE</sequence>
<dbReference type="GO" id="GO:0031090">
    <property type="term" value="C:organelle membrane"/>
    <property type="evidence" value="ECO:0007669"/>
    <property type="project" value="UniProtKB-ARBA"/>
</dbReference>
<evidence type="ECO:0000259" key="20">
    <source>
        <dbReference type="PROSITE" id="PS51873"/>
    </source>
</evidence>
<dbReference type="InterPro" id="IPR031127">
    <property type="entry name" value="E3_UB_ligase_RBR"/>
</dbReference>
<dbReference type="EMBL" id="CANHGI010000003">
    <property type="protein sequence ID" value="CAI5444155.1"/>
    <property type="molecule type" value="Genomic_DNA"/>
</dbReference>
<dbReference type="Pfam" id="PF01485">
    <property type="entry name" value="IBR"/>
    <property type="match status" value="1"/>
</dbReference>
<evidence type="ECO:0000256" key="15">
    <source>
        <dbReference type="ARBA" id="ARBA00044508"/>
    </source>
</evidence>
<dbReference type="CDD" id="cd20354">
    <property type="entry name" value="Rcat_RBR_RNF14"/>
    <property type="match status" value="1"/>
</dbReference>
<gene>
    <name evidence="21" type="ORF">CAMP_LOCUS6792</name>
</gene>
<protein>
    <recommendedName>
        <fullName evidence="4">RBR-type E3 ubiquitin transferase</fullName>
        <ecNumber evidence="4">2.3.2.31</ecNumber>
    </recommendedName>
</protein>
<dbReference type="InterPro" id="IPR001841">
    <property type="entry name" value="Znf_RING"/>
</dbReference>
<evidence type="ECO:0000256" key="3">
    <source>
        <dbReference type="ARBA" id="ARBA00004906"/>
    </source>
</evidence>
<dbReference type="InterPro" id="IPR006575">
    <property type="entry name" value="RWD_dom"/>
</dbReference>
<feature type="region of interest" description="Disordered" evidence="17">
    <location>
        <begin position="463"/>
        <end position="483"/>
    </location>
</feature>
<evidence type="ECO:0000256" key="13">
    <source>
        <dbReference type="ARBA" id="ARBA00023136"/>
    </source>
</evidence>
<dbReference type="CDD" id="cd20341">
    <property type="entry name" value="BRcat_RBR_RNF14"/>
    <property type="match status" value="1"/>
</dbReference>
<evidence type="ECO:0000313" key="22">
    <source>
        <dbReference type="Proteomes" id="UP001152747"/>
    </source>
</evidence>
<dbReference type="EC" id="2.3.2.31" evidence="4"/>
<dbReference type="PANTHER" id="PTHR11685">
    <property type="entry name" value="RBR FAMILY RING FINGER AND IBR DOMAIN-CONTAINING"/>
    <property type="match status" value="1"/>
</dbReference>
<evidence type="ECO:0000259" key="19">
    <source>
        <dbReference type="PROSITE" id="PS50908"/>
    </source>
</evidence>
<evidence type="ECO:0000256" key="5">
    <source>
        <dbReference type="ARBA" id="ARBA00022679"/>
    </source>
</evidence>
<comment type="catalytic activity">
    <reaction evidence="1">
        <text>[E2 ubiquitin-conjugating enzyme]-S-ubiquitinyl-L-cysteine + [acceptor protein]-L-lysine = [E2 ubiquitin-conjugating enzyme]-L-cysteine + [acceptor protein]-N(6)-ubiquitinyl-L-lysine.</text>
        <dbReference type="EC" id="2.3.2.31"/>
    </reaction>
</comment>
<dbReference type="CDD" id="cd23820">
    <property type="entry name" value="RWD_RNF14"/>
    <property type="match status" value="1"/>
</dbReference>
<keyword evidence="22" id="KW-1185">Reference proteome</keyword>
<evidence type="ECO:0000256" key="17">
    <source>
        <dbReference type="SAM" id="MobiDB-lite"/>
    </source>
</evidence>
<evidence type="ECO:0000256" key="10">
    <source>
        <dbReference type="ARBA" id="ARBA00022786"/>
    </source>
</evidence>
<dbReference type="PROSITE" id="PS00518">
    <property type="entry name" value="ZF_RING_1"/>
    <property type="match status" value="1"/>
</dbReference>
<comment type="subcellular location">
    <subcellularLocation>
        <location evidence="2">Membrane</location>
        <topology evidence="2">Single-pass membrane protein</topology>
    </subcellularLocation>
</comment>
<comment type="similarity">
    <text evidence="15">Belongs to the RBR family. RNF14 subfamily.</text>
</comment>
<name>A0A9P1IFL1_9PELO</name>
<feature type="domain" description="RING-type" evidence="18">
    <location>
        <begin position="177"/>
        <end position="210"/>
    </location>
</feature>
<evidence type="ECO:0000256" key="12">
    <source>
        <dbReference type="ARBA" id="ARBA00022989"/>
    </source>
</evidence>
<evidence type="ECO:0000256" key="8">
    <source>
        <dbReference type="ARBA" id="ARBA00022737"/>
    </source>
</evidence>
<evidence type="ECO:0000256" key="7">
    <source>
        <dbReference type="ARBA" id="ARBA00022723"/>
    </source>
</evidence>
<dbReference type="PROSITE" id="PS50908">
    <property type="entry name" value="RWD"/>
    <property type="match status" value="1"/>
</dbReference>
<dbReference type="SUPFAM" id="SSF54495">
    <property type="entry name" value="UBC-like"/>
    <property type="match status" value="1"/>
</dbReference>
<comment type="caution">
    <text evidence="21">The sequence shown here is derived from an EMBL/GenBank/DDBJ whole genome shotgun (WGS) entry which is preliminary data.</text>
</comment>
<dbReference type="InterPro" id="IPR016135">
    <property type="entry name" value="UBQ-conjugating_enzyme/RWD"/>
</dbReference>
<keyword evidence="9 16" id="KW-0863">Zinc-finger</keyword>
<keyword evidence="5" id="KW-0808">Transferase</keyword>
<dbReference type="InterPro" id="IPR047548">
    <property type="entry name" value="Rcat_RBR_RNF14"/>
</dbReference>
<evidence type="ECO:0000256" key="14">
    <source>
        <dbReference type="ARBA" id="ARBA00038342"/>
    </source>
</evidence>
<evidence type="ECO:0000256" key="2">
    <source>
        <dbReference type="ARBA" id="ARBA00004167"/>
    </source>
</evidence>
<keyword evidence="11" id="KW-0862">Zinc</keyword>
<dbReference type="SMART" id="SM00647">
    <property type="entry name" value="IBR"/>
    <property type="match status" value="2"/>
</dbReference>
<dbReference type="GO" id="GO:0005737">
    <property type="term" value="C:cytoplasm"/>
    <property type="evidence" value="ECO:0007669"/>
    <property type="project" value="UniProtKB-ARBA"/>
</dbReference>
<keyword evidence="6" id="KW-0812">Transmembrane</keyword>
<evidence type="ECO:0000313" key="21">
    <source>
        <dbReference type="EMBL" id="CAI5444155.1"/>
    </source>
</evidence>
<keyword evidence="10" id="KW-0833">Ubl conjugation pathway</keyword>
<dbReference type="PROSITE" id="PS50089">
    <property type="entry name" value="ZF_RING_2"/>
    <property type="match status" value="1"/>
</dbReference>
<dbReference type="GO" id="GO:0016567">
    <property type="term" value="P:protein ubiquitination"/>
    <property type="evidence" value="ECO:0007669"/>
    <property type="project" value="InterPro"/>
</dbReference>
<dbReference type="InterPro" id="IPR044066">
    <property type="entry name" value="TRIAD_supradom"/>
</dbReference>
<keyword evidence="8" id="KW-0677">Repeat</keyword>
<reference evidence="21" key="1">
    <citation type="submission" date="2022-11" db="EMBL/GenBank/DDBJ databases">
        <authorList>
            <person name="Kikuchi T."/>
        </authorList>
    </citation>
    <scope>NUCLEOTIDE SEQUENCE</scope>
    <source>
        <strain evidence="21">PS1010</strain>
    </source>
</reference>
<keyword evidence="13" id="KW-0472">Membrane</keyword>
<evidence type="ECO:0000256" key="11">
    <source>
        <dbReference type="ARBA" id="ARBA00022833"/>
    </source>
</evidence>
<dbReference type="Gene3D" id="1.20.120.1750">
    <property type="match status" value="1"/>
</dbReference>
<dbReference type="Proteomes" id="UP001152747">
    <property type="component" value="Unassembled WGS sequence"/>
</dbReference>
<dbReference type="OrthoDB" id="69641at2759"/>
<dbReference type="Gene3D" id="3.10.110.10">
    <property type="entry name" value="Ubiquitin Conjugating Enzyme"/>
    <property type="match status" value="1"/>
</dbReference>
<keyword evidence="7" id="KW-0479">Metal-binding</keyword>
<dbReference type="PROSITE" id="PS51873">
    <property type="entry name" value="TRIAD"/>
    <property type="match status" value="1"/>
</dbReference>
<dbReference type="GO" id="GO:0008270">
    <property type="term" value="F:zinc ion binding"/>
    <property type="evidence" value="ECO:0007669"/>
    <property type="project" value="UniProtKB-KW"/>
</dbReference>
<accession>A0A9P1IFL1</accession>
<dbReference type="SUPFAM" id="SSF57850">
    <property type="entry name" value="RING/U-box"/>
    <property type="match status" value="3"/>
</dbReference>
<evidence type="ECO:0000256" key="6">
    <source>
        <dbReference type="ARBA" id="ARBA00022692"/>
    </source>
</evidence>
<evidence type="ECO:0000256" key="1">
    <source>
        <dbReference type="ARBA" id="ARBA00001798"/>
    </source>
</evidence>
<dbReference type="InterPro" id="IPR002867">
    <property type="entry name" value="IBR_dom"/>
</dbReference>
<organism evidence="21 22">
    <name type="scientific">Caenorhabditis angaria</name>
    <dbReference type="NCBI Taxonomy" id="860376"/>
    <lineage>
        <taxon>Eukaryota</taxon>
        <taxon>Metazoa</taxon>
        <taxon>Ecdysozoa</taxon>
        <taxon>Nematoda</taxon>
        <taxon>Chromadorea</taxon>
        <taxon>Rhabditida</taxon>
        <taxon>Rhabditina</taxon>
        <taxon>Rhabditomorpha</taxon>
        <taxon>Rhabditoidea</taxon>
        <taxon>Rhabditidae</taxon>
        <taxon>Peloderinae</taxon>
        <taxon>Caenorhabditis</taxon>
    </lineage>
</organism>
<feature type="domain" description="RWD" evidence="19">
    <location>
        <begin position="10"/>
        <end position="129"/>
    </location>
</feature>
<evidence type="ECO:0000256" key="9">
    <source>
        <dbReference type="ARBA" id="ARBA00022771"/>
    </source>
</evidence>
<evidence type="ECO:0000256" key="16">
    <source>
        <dbReference type="PROSITE-ProRule" id="PRU00175"/>
    </source>
</evidence>
<dbReference type="SMART" id="SM00591">
    <property type="entry name" value="RWD"/>
    <property type="match status" value="1"/>
</dbReference>
<keyword evidence="12" id="KW-1133">Transmembrane helix</keyword>
<dbReference type="FunFam" id="3.30.40.10:FF:000051">
    <property type="entry name" value="RBR-type E3 ubiquitin transferase"/>
    <property type="match status" value="1"/>
</dbReference>
<dbReference type="InterPro" id="IPR013083">
    <property type="entry name" value="Znf_RING/FYVE/PHD"/>
</dbReference>
<dbReference type="AlphaFoldDB" id="A0A9P1IFL1"/>